<dbReference type="PANTHER" id="PTHR46670">
    <property type="entry name" value="ENDO/EXONUCLEASE/PHOSPHATASE DOMAIN-CONTAINING PROTEIN"/>
    <property type="match status" value="1"/>
</dbReference>
<sequence>MTWPSTATQPVQPPLPFADSLRELHLRRGALELPVCHTESRLHLRLCILPVPPVSRPHRNLDHTGSHTPAALSSSFSFSHTPRPSGRGGGTGLLLSPSWSFSVLPLSDISITSFEYHSVLINHPINLYIIVVYRPPGPLGCFLDELDTLLSSFPEDGTPLILLGDFNIHLDASQSAAFLPLLRSFDLTLQPSPPTHKAGNLLDLVFQRNS</sequence>
<comment type="caution">
    <text evidence="2">The sequence shown here is derived from an EMBL/GenBank/DDBJ whole genome shotgun (WGS) entry which is preliminary data.</text>
</comment>
<accession>A0A9Q1GBR4</accession>
<evidence type="ECO:0000259" key="1">
    <source>
        <dbReference type="Pfam" id="PF03372"/>
    </source>
</evidence>
<organism evidence="2 3">
    <name type="scientific">Synaphobranchus kaupii</name>
    <name type="common">Kaup's arrowtooth eel</name>
    <dbReference type="NCBI Taxonomy" id="118154"/>
    <lineage>
        <taxon>Eukaryota</taxon>
        <taxon>Metazoa</taxon>
        <taxon>Chordata</taxon>
        <taxon>Craniata</taxon>
        <taxon>Vertebrata</taxon>
        <taxon>Euteleostomi</taxon>
        <taxon>Actinopterygii</taxon>
        <taxon>Neopterygii</taxon>
        <taxon>Teleostei</taxon>
        <taxon>Anguilliformes</taxon>
        <taxon>Synaphobranchidae</taxon>
        <taxon>Synaphobranchus</taxon>
    </lineage>
</organism>
<evidence type="ECO:0000313" key="3">
    <source>
        <dbReference type="Proteomes" id="UP001152622"/>
    </source>
</evidence>
<feature type="non-terminal residue" evidence="2">
    <location>
        <position position="210"/>
    </location>
</feature>
<dbReference type="AlphaFoldDB" id="A0A9Q1GBR4"/>
<dbReference type="GO" id="GO:0003824">
    <property type="term" value="F:catalytic activity"/>
    <property type="evidence" value="ECO:0007669"/>
    <property type="project" value="InterPro"/>
</dbReference>
<dbReference type="InterPro" id="IPR036691">
    <property type="entry name" value="Endo/exonu/phosph_ase_sf"/>
</dbReference>
<dbReference type="InterPro" id="IPR005135">
    <property type="entry name" value="Endo/exonuclease/phosphatase"/>
</dbReference>
<dbReference type="EMBL" id="JAINUF010000001">
    <property type="protein sequence ID" value="KAJ8381301.1"/>
    <property type="molecule type" value="Genomic_DNA"/>
</dbReference>
<dbReference type="Pfam" id="PF03372">
    <property type="entry name" value="Exo_endo_phos"/>
    <property type="match status" value="1"/>
</dbReference>
<name>A0A9Q1GBR4_SYNKA</name>
<dbReference type="SUPFAM" id="SSF56219">
    <property type="entry name" value="DNase I-like"/>
    <property type="match status" value="1"/>
</dbReference>
<dbReference type="Gene3D" id="3.60.10.10">
    <property type="entry name" value="Endonuclease/exonuclease/phosphatase"/>
    <property type="match status" value="1"/>
</dbReference>
<dbReference type="OrthoDB" id="419189at2759"/>
<reference evidence="2" key="1">
    <citation type="journal article" date="2023" name="Science">
        <title>Genome structures resolve the early diversification of teleost fishes.</title>
        <authorList>
            <person name="Parey E."/>
            <person name="Louis A."/>
            <person name="Montfort J."/>
            <person name="Bouchez O."/>
            <person name="Roques C."/>
            <person name="Iampietro C."/>
            <person name="Lluch J."/>
            <person name="Castinel A."/>
            <person name="Donnadieu C."/>
            <person name="Desvignes T."/>
            <person name="Floi Bucao C."/>
            <person name="Jouanno E."/>
            <person name="Wen M."/>
            <person name="Mejri S."/>
            <person name="Dirks R."/>
            <person name="Jansen H."/>
            <person name="Henkel C."/>
            <person name="Chen W.J."/>
            <person name="Zahm M."/>
            <person name="Cabau C."/>
            <person name="Klopp C."/>
            <person name="Thompson A.W."/>
            <person name="Robinson-Rechavi M."/>
            <person name="Braasch I."/>
            <person name="Lecointre G."/>
            <person name="Bobe J."/>
            <person name="Postlethwait J.H."/>
            <person name="Berthelot C."/>
            <person name="Roest Crollius H."/>
            <person name="Guiguen Y."/>
        </authorList>
    </citation>
    <scope>NUCLEOTIDE SEQUENCE</scope>
    <source>
        <strain evidence="2">WJC10195</strain>
    </source>
</reference>
<protein>
    <recommendedName>
        <fullName evidence="1">Endonuclease/exonuclease/phosphatase domain-containing protein</fullName>
    </recommendedName>
</protein>
<feature type="domain" description="Endonuclease/exonuclease/phosphatase" evidence="1">
    <location>
        <begin position="70"/>
        <end position="206"/>
    </location>
</feature>
<dbReference type="Proteomes" id="UP001152622">
    <property type="component" value="Chromosome 1"/>
</dbReference>
<keyword evidence="3" id="KW-1185">Reference proteome</keyword>
<proteinExistence type="predicted"/>
<dbReference type="PANTHER" id="PTHR46670:SF3">
    <property type="entry name" value="ENDONUCLEASE_EXONUCLEASE_PHOSPHATASE DOMAIN-CONTAINING PROTEIN"/>
    <property type="match status" value="1"/>
</dbReference>
<gene>
    <name evidence="2" type="ORF">SKAU_G00020790</name>
</gene>
<evidence type="ECO:0000313" key="2">
    <source>
        <dbReference type="EMBL" id="KAJ8381301.1"/>
    </source>
</evidence>